<dbReference type="Proteomes" id="UP000703661">
    <property type="component" value="Unassembled WGS sequence"/>
</dbReference>
<dbReference type="AlphaFoldDB" id="A0A9P6N4W9"/>
<accession>A0A9P6N4W9</accession>
<evidence type="ECO:0000313" key="3">
    <source>
        <dbReference type="EMBL" id="KAG0024599.1"/>
    </source>
</evidence>
<proteinExistence type="predicted"/>
<sequence length="515" mass="58557">MLPHLDSTMKRFGGTGSSWLLRQAEYLGENLEEQAVWEMDAVLPSGQEIVLKDFEVVSPFQALPPKRAPICFDRAVIGLGSQCGLDYCAKNTPTEIYQAYSEQVQNHYWPTVKRWNSFLENRAQEELERQQGALGKDVDFSPTKCLQTARYYNFEGDEDEAQGRESSPNLTPAHDEPILRRGEIDPDSVDRLLDGKRRRRPVVAIIERRRNRAILNLDLVISTIVKSGHFRLKVLNYDQGCGIPETAYLMRDVNILISSHGNALGGSLWMPSPSTNHNHPVPVVISIDSTRYYERWFQWTTTAMGQRFILHRCGPAVSSRSDLKESCALHRDLNLARKILEKVGLTLDEPTQEEDLLALTGAEFPLELWARYRARDNANGDGQEEWLEKVALFLGDYWKNLARYADPDRLLETLEKIRLENEEDNGYENTQSNSGDTGNGDNSMRNSKRPLSYLRMCMQGRCCGPDCEGVMNRNVVGTMRAYDQDISEGHWGEFLPNEEQAEFVRSGGSLKSWIA</sequence>
<dbReference type="GO" id="GO:0016757">
    <property type="term" value="F:glycosyltransferase activity"/>
    <property type="evidence" value="ECO:0007669"/>
    <property type="project" value="InterPro"/>
</dbReference>
<comment type="caution">
    <text evidence="3">The sequence shown here is derived from an EMBL/GenBank/DDBJ whole genome shotgun (WGS) entry which is preliminary data.</text>
</comment>
<feature type="domain" description="Glycosyltransferase 61 catalytic" evidence="2">
    <location>
        <begin position="175"/>
        <end position="273"/>
    </location>
</feature>
<reference evidence="3" key="1">
    <citation type="journal article" date="2020" name="Fungal Divers.">
        <title>Resolving the Mortierellaceae phylogeny through synthesis of multi-gene phylogenetics and phylogenomics.</title>
        <authorList>
            <person name="Vandepol N."/>
            <person name="Liber J."/>
            <person name="Desiro A."/>
            <person name="Na H."/>
            <person name="Kennedy M."/>
            <person name="Barry K."/>
            <person name="Grigoriev I.V."/>
            <person name="Miller A.N."/>
            <person name="O'Donnell K."/>
            <person name="Stajich J.E."/>
            <person name="Bonito G."/>
        </authorList>
    </citation>
    <scope>NUCLEOTIDE SEQUENCE</scope>
    <source>
        <strain evidence="3">NRRL 2769</strain>
    </source>
</reference>
<feature type="compositionally biased region" description="Polar residues" evidence="1">
    <location>
        <begin position="427"/>
        <end position="445"/>
    </location>
</feature>
<dbReference type="EMBL" id="JAAAID010000012">
    <property type="protein sequence ID" value="KAG0024599.1"/>
    <property type="molecule type" value="Genomic_DNA"/>
</dbReference>
<gene>
    <name evidence="3" type="ORF">BGZ80_000900</name>
</gene>
<dbReference type="Pfam" id="PF04577">
    <property type="entry name" value="Glyco_transf_61"/>
    <property type="match status" value="1"/>
</dbReference>
<evidence type="ECO:0000313" key="4">
    <source>
        <dbReference type="Proteomes" id="UP000703661"/>
    </source>
</evidence>
<evidence type="ECO:0000259" key="2">
    <source>
        <dbReference type="Pfam" id="PF04577"/>
    </source>
</evidence>
<protein>
    <recommendedName>
        <fullName evidence="2">Glycosyltransferase 61 catalytic domain-containing protein</fullName>
    </recommendedName>
</protein>
<dbReference type="InterPro" id="IPR049625">
    <property type="entry name" value="Glyco_transf_61_cat"/>
</dbReference>
<organism evidence="3 4">
    <name type="scientific">Entomortierella chlamydospora</name>
    <dbReference type="NCBI Taxonomy" id="101097"/>
    <lineage>
        <taxon>Eukaryota</taxon>
        <taxon>Fungi</taxon>
        <taxon>Fungi incertae sedis</taxon>
        <taxon>Mucoromycota</taxon>
        <taxon>Mortierellomycotina</taxon>
        <taxon>Mortierellomycetes</taxon>
        <taxon>Mortierellales</taxon>
        <taxon>Mortierellaceae</taxon>
        <taxon>Entomortierella</taxon>
    </lineage>
</organism>
<name>A0A9P6N4W9_9FUNG</name>
<feature type="region of interest" description="Disordered" evidence="1">
    <location>
        <begin position="422"/>
        <end position="445"/>
    </location>
</feature>
<feature type="region of interest" description="Disordered" evidence="1">
    <location>
        <begin position="158"/>
        <end position="181"/>
    </location>
</feature>
<evidence type="ECO:0000256" key="1">
    <source>
        <dbReference type="SAM" id="MobiDB-lite"/>
    </source>
</evidence>
<keyword evidence="4" id="KW-1185">Reference proteome</keyword>